<dbReference type="Proteomes" id="UP001189429">
    <property type="component" value="Unassembled WGS sequence"/>
</dbReference>
<feature type="transmembrane region" description="Helical" evidence="1">
    <location>
        <begin position="251"/>
        <end position="270"/>
    </location>
</feature>
<evidence type="ECO:0000313" key="2">
    <source>
        <dbReference type="EMBL" id="CAK0875816.1"/>
    </source>
</evidence>
<reference evidence="2" key="1">
    <citation type="submission" date="2023-10" db="EMBL/GenBank/DDBJ databases">
        <authorList>
            <person name="Chen Y."/>
            <person name="Shah S."/>
            <person name="Dougan E. K."/>
            <person name="Thang M."/>
            <person name="Chan C."/>
        </authorList>
    </citation>
    <scope>NUCLEOTIDE SEQUENCE [LARGE SCALE GENOMIC DNA]</scope>
</reference>
<accession>A0ABN9VQT5</accession>
<sequence length="293" mass="32267">MEALQSVQGMIRQNSLLLPCVILGLSFLMILSYHFVFEKRDPNFQVFLIVVTMTMVPTSYVDATISKCGDPNAVFRKFGLKVLLMHALFLSIRAACMMSRMVPPDAFNNWGNILGWWITGAISAWLAIGLGYNKQLSSIHTHFDVGVLVVLAFCAAQSTELVANGSLVMHPALIGSMTSDYLEVLAFVPGALAVIRYGRKDSLSERVDPQEYKMNALAFGILVVGFYIVEDVVTAYLALTHHEPPFESVAHLLHFVVLADFGFFVIASAFDPENKQRSTMLGNFGGSLFSEAV</sequence>
<keyword evidence="1" id="KW-0472">Membrane</keyword>
<evidence type="ECO:0000256" key="1">
    <source>
        <dbReference type="SAM" id="Phobius"/>
    </source>
</evidence>
<gene>
    <name evidence="2" type="ORF">PCOR1329_LOCUS60386</name>
</gene>
<organism evidence="2 3">
    <name type="scientific">Prorocentrum cordatum</name>
    <dbReference type="NCBI Taxonomy" id="2364126"/>
    <lineage>
        <taxon>Eukaryota</taxon>
        <taxon>Sar</taxon>
        <taxon>Alveolata</taxon>
        <taxon>Dinophyceae</taxon>
        <taxon>Prorocentrales</taxon>
        <taxon>Prorocentraceae</taxon>
        <taxon>Prorocentrum</taxon>
    </lineage>
</organism>
<feature type="transmembrane region" description="Helical" evidence="1">
    <location>
        <begin position="145"/>
        <end position="167"/>
    </location>
</feature>
<evidence type="ECO:0000313" key="3">
    <source>
        <dbReference type="Proteomes" id="UP001189429"/>
    </source>
</evidence>
<keyword evidence="1" id="KW-1133">Transmembrane helix</keyword>
<feature type="transmembrane region" description="Helical" evidence="1">
    <location>
        <begin position="114"/>
        <end position="133"/>
    </location>
</feature>
<feature type="transmembrane region" description="Helical" evidence="1">
    <location>
        <begin position="16"/>
        <end position="36"/>
    </location>
</feature>
<proteinExistence type="predicted"/>
<comment type="caution">
    <text evidence="2">The sequence shown here is derived from an EMBL/GenBank/DDBJ whole genome shotgun (WGS) entry which is preliminary data.</text>
</comment>
<keyword evidence="3" id="KW-1185">Reference proteome</keyword>
<protein>
    <submittedName>
        <fullName evidence="2">Uncharacterized protein</fullName>
    </submittedName>
</protein>
<dbReference type="EMBL" id="CAUYUJ010017560">
    <property type="protein sequence ID" value="CAK0875816.1"/>
    <property type="molecule type" value="Genomic_DNA"/>
</dbReference>
<name>A0ABN9VQT5_9DINO</name>
<feature type="transmembrane region" description="Helical" evidence="1">
    <location>
        <begin position="173"/>
        <end position="195"/>
    </location>
</feature>
<feature type="transmembrane region" description="Helical" evidence="1">
    <location>
        <begin position="42"/>
        <end position="61"/>
    </location>
</feature>
<keyword evidence="1" id="KW-0812">Transmembrane</keyword>
<feature type="transmembrane region" description="Helical" evidence="1">
    <location>
        <begin position="216"/>
        <end position="239"/>
    </location>
</feature>